<evidence type="ECO:0000313" key="2">
    <source>
        <dbReference type="Proteomes" id="UP000179145"/>
    </source>
</evidence>
<dbReference type="InterPro" id="IPR027417">
    <property type="entry name" value="P-loop_NTPase"/>
</dbReference>
<keyword evidence="2" id="KW-1185">Reference proteome</keyword>
<dbReference type="SUPFAM" id="SSF52540">
    <property type="entry name" value="P-loop containing nucleoside triphosphate hydrolases"/>
    <property type="match status" value="1"/>
</dbReference>
<accession>A0A1D8UXK4</accession>
<protein>
    <submittedName>
        <fullName evidence="1">Uncharacterized protein</fullName>
    </submittedName>
</protein>
<name>A0A1D8UXK4_9PROT</name>
<reference evidence="1 2" key="1">
    <citation type="journal article" date="2016" name="Microb. Cell Fact.">
        <title>Dissection of exopolysaccharide biosynthesis in Kozakia baliensis.</title>
        <authorList>
            <person name="Brandt J.U."/>
            <person name="Jakob F."/>
            <person name="Behr J."/>
            <person name="Geissler A.J."/>
            <person name="Vogel R.F."/>
        </authorList>
    </citation>
    <scope>NUCLEOTIDE SEQUENCE [LARGE SCALE GENOMIC DNA]</scope>
    <source>
        <strain evidence="1 2">DSM 14400</strain>
        <plasmid evidence="2">Plasmid pkb14400_1</plasmid>
    </source>
</reference>
<geneLocation type="plasmid" evidence="2">
    <name>pkb14400_1</name>
</geneLocation>
<evidence type="ECO:0000313" key="1">
    <source>
        <dbReference type="EMBL" id="AOX18385.1"/>
    </source>
</evidence>
<dbReference type="EMBL" id="CP014675">
    <property type="protein sequence ID" value="AOX18385.1"/>
    <property type="molecule type" value="Genomic_DNA"/>
</dbReference>
<organism evidence="1 2">
    <name type="scientific">Kozakia baliensis</name>
    <dbReference type="NCBI Taxonomy" id="153496"/>
    <lineage>
        <taxon>Bacteria</taxon>
        <taxon>Pseudomonadati</taxon>
        <taxon>Pseudomonadota</taxon>
        <taxon>Alphaproteobacteria</taxon>
        <taxon>Acetobacterales</taxon>
        <taxon>Acetobacteraceae</taxon>
        <taxon>Kozakia</taxon>
    </lineage>
</organism>
<dbReference type="OrthoDB" id="8443211at2"/>
<proteinExistence type="predicted"/>
<dbReference type="RefSeq" id="WP_070403870.1">
    <property type="nucleotide sequence ID" value="NZ_BJVW01000077.1"/>
</dbReference>
<dbReference type="AlphaFoldDB" id="A0A1D8UXK4"/>
<dbReference type="Proteomes" id="UP000179145">
    <property type="component" value="Plasmid pKB14400_1"/>
</dbReference>
<keyword evidence="1" id="KW-0614">Plasmid</keyword>
<gene>
    <name evidence="1" type="ORF">A0U89_13755</name>
</gene>
<dbReference type="KEGG" id="kba:A0U89_13755"/>
<sequence>MSTSSKKSDAPQPAHTPVLLTVVGRQRTGKTTFLNALAETVALRGGRTEIWNTDMLNTTNSIQRFHSDAQSPPYLGNTDQTIWLDEKIASLVETPRDVLLDIGGGWTAFHDMITTTTILSDLKDFGIRPVVAYMFGPDPADADYLADLQRHKSFHGSDSILVFNRGLIPPGTSQHTAFKPAFESLSVREAVNAGASTAMLPELLTMPKVLKSGASFTLYGEKHHGAGPQAGNFMDRLRVNRWFNDEFVKFLREIDPTRLPAMPSGLDILPARHSA</sequence>